<dbReference type="PROSITE" id="PS51504">
    <property type="entry name" value="H15"/>
    <property type="match status" value="1"/>
</dbReference>
<reference evidence="11" key="2">
    <citation type="submission" date="2016-02" db="EMBL/GenBank/DDBJ databases">
        <title>Genome sequencing of Aspergillus luchuensis NBRC 4314.</title>
        <authorList>
            <person name="Yamada O."/>
        </authorList>
    </citation>
    <scope>NUCLEOTIDE SEQUENCE [LARGE SCALE GENOMIC DNA]</scope>
    <source>
        <strain evidence="11">RIB 2604</strain>
    </source>
</reference>
<accession>A0A146FQW4</accession>
<dbReference type="PANTHER" id="PTHR11467">
    <property type="entry name" value="HISTONE H1"/>
    <property type="match status" value="1"/>
</dbReference>
<dbReference type="InterPro" id="IPR005819">
    <property type="entry name" value="H1/H5"/>
</dbReference>
<dbReference type="GO" id="GO:0000786">
    <property type="term" value="C:nucleosome"/>
    <property type="evidence" value="ECO:0007669"/>
    <property type="project" value="InterPro"/>
</dbReference>
<comment type="caution">
    <text evidence="10">The sequence shown here is derived from an EMBL/GenBank/DDBJ whole genome shotgun (WGS) entry which is preliminary data.</text>
</comment>
<keyword evidence="4 7" id="KW-0158">Chromosome</keyword>
<dbReference type="InterPro" id="IPR036390">
    <property type="entry name" value="WH_DNA-bd_sf"/>
</dbReference>
<dbReference type="PRINTS" id="PR00624">
    <property type="entry name" value="HISTONEH5"/>
</dbReference>
<feature type="domain" description="H15" evidence="9">
    <location>
        <begin position="20"/>
        <end position="124"/>
    </location>
</feature>
<feature type="region of interest" description="Disordered" evidence="8">
    <location>
        <begin position="109"/>
        <end position="235"/>
    </location>
</feature>
<feature type="compositionally biased region" description="Low complexity" evidence="8">
    <location>
        <begin position="1"/>
        <end position="20"/>
    </location>
</feature>
<evidence type="ECO:0000256" key="3">
    <source>
        <dbReference type="ARBA" id="ARBA00020833"/>
    </source>
</evidence>
<evidence type="ECO:0000256" key="1">
    <source>
        <dbReference type="ARBA" id="ARBA00004123"/>
    </source>
</evidence>
<organism evidence="10 11">
    <name type="scientific">Aspergillus kawachii</name>
    <name type="common">White koji mold</name>
    <name type="synonym">Aspergillus awamori var. kawachi</name>
    <dbReference type="NCBI Taxonomy" id="1069201"/>
    <lineage>
        <taxon>Eukaryota</taxon>
        <taxon>Fungi</taxon>
        <taxon>Dikarya</taxon>
        <taxon>Ascomycota</taxon>
        <taxon>Pezizomycotina</taxon>
        <taxon>Eurotiomycetes</taxon>
        <taxon>Eurotiomycetidae</taxon>
        <taxon>Eurotiales</taxon>
        <taxon>Aspergillaceae</taxon>
        <taxon>Aspergillus</taxon>
        <taxon>Aspergillus subgen. Circumdati</taxon>
    </lineage>
</organism>
<evidence type="ECO:0000313" key="10">
    <source>
        <dbReference type="EMBL" id="GAT28284.1"/>
    </source>
</evidence>
<evidence type="ECO:0000256" key="2">
    <source>
        <dbReference type="ARBA" id="ARBA00004286"/>
    </source>
</evidence>
<evidence type="ECO:0000256" key="5">
    <source>
        <dbReference type="ARBA" id="ARBA00023125"/>
    </source>
</evidence>
<dbReference type="SMART" id="SM00526">
    <property type="entry name" value="H15"/>
    <property type="match status" value="1"/>
</dbReference>
<sequence length="235" mass="25019">MPPKKTSTTGTTTTKKSGSSHASYRDMIKDAILNLKERNGSSRQSIKKYVQANNKIASASTNAFDSQFNKAIKAGVEKGEFLQPKGRVLSVAVRVFRFSVLIFDGACQLTRRQPGPSGPVKLAKKEAAPKPAAKKTATKAATAKKPAAKKTEKTEKAEKPKTTKKATTTTAKKPVGRPKANTAKPRKASTTAPAVVDKPKVLKTTKSGRVTKTTAKPAEKATKKTTKKAAKETAA</sequence>
<dbReference type="VEuPathDB" id="FungiDB:ASPFODRAFT_57569"/>
<dbReference type="GO" id="GO:0030527">
    <property type="term" value="F:structural constituent of chromatin"/>
    <property type="evidence" value="ECO:0007669"/>
    <property type="project" value="InterPro"/>
</dbReference>
<evidence type="ECO:0000313" key="11">
    <source>
        <dbReference type="Proteomes" id="UP000075230"/>
    </source>
</evidence>
<evidence type="ECO:0000256" key="8">
    <source>
        <dbReference type="SAM" id="MobiDB-lite"/>
    </source>
</evidence>
<dbReference type="Proteomes" id="UP000075230">
    <property type="component" value="Unassembled WGS sequence"/>
</dbReference>
<comment type="similarity">
    <text evidence="7">Belongs to the histone H1/H5 family.</text>
</comment>
<keyword evidence="5 7" id="KW-0238">DNA-binding</keyword>
<gene>
    <name evidence="10" type="ORF">RIB2604_02503620</name>
</gene>
<dbReference type="CDD" id="cd00073">
    <property type="entry name" value="H15"/>
    <property type="match status" value="1"/>
</dbReference>
<dbReference type="EMBL" id="BCWF01000024">
    <property type="protein sequence ID" value="GAT28284.1"/>
    <property type="molecule type" value="Genomic_DNA"/>
</dbReference>
<dbReference type="GO" id="GO:0006334">
    <property type="term" value="P:nucleosome assembly"/>
    <property type="evidence" value="ECO:0007669"/>
    <property type="project" value="InterPro"/>
</dbReference>
<feature type="region of interest" description="Disordered" evidence="8">
    <location>
        <begin position="1"/>
        <end position="23"/>
    </location>
</feature>
<dbReference type="Gene3D" id="1.10.10.10">
    <property type="entry name" value="Winged helix-like DNA-binding domain superfamily/Winged helix DNA-binding domain"/>
    <property type="match status" value="1"/>
</dbReference>
<dbReference type="GO" id="GO:0003690">
    <property type="term" value="F:double-stranded DNA binding"/>
    <property type="evidence" value="ECO:0007669"/>
    <property type="project" value="TreeGrafter"/>
</dbReference>
<feature type="compositionally biased region" description="Basic and acidic residues" evidence="8">
    <location>
        <begin position="149"/>
        <end position="161"/>
    </location>
</feature>
<evidence type="ECO:0000256" key="7">
    <source>
        <dbReference type="RuleBase" id="RU003894"/>
    </source>
</evidence>
<keyword evidence="6 7" id="KW-0539">Nucleus</keyword>
<evidence type="ECO:0000256" key="4">
    <source>
        <dbReference type="ARBA" id="ARBA00022454"/>
    </source>
</evidence>
<dbReference type="AlphaFoldDB" id="A0A146FQW4"/>
<dbReference type="GO" id="GO:0005634">
    <property type="term" value="C:nucleus"/>
    <property type="evidence" value="ECO:0007669"/>
    <property type="project" value="UniProtKB-SubCell"/>
</dbReference>
<reference evidence="10 11" key="1">
    <citation type="journal article" date="2016" name="DNA Res.">
        <title>Genome sequence of Aspergillus luchuensis NBRC 4314.</title>
        <authorList>
            <person name="Yamada O."/>
            <person name="Machida M."/>
            <person name="Hosoyama A."/>
            <person name="Goto M."/>
            <person name="Takahashi T."/>
            <person name="Futagami T."/>
            <person name="Yamagata Y."/>
            <person name="Takeuchi M."/>
            <person name="Kobayashi T."/>
            <person name="Koike H."/>
            <person name="Abe K."/>
            <person name="Asai K."/>
            <person name="Arita M."/>
            <person name="Fujita N."/>
            <person name="Fukuda K."/>
            <person name="Higa K."/>
            <person name="Horikawa H."/>
            <person name="Ishikawa T."/>
            <person name="Jinno K."/>
            <person name="Kato Y."/>
            <person name="Kirimura K."/>
            <person name="Mizutani O."/>
            <person name="Nakasone K."/>
            <person name="Sano M."/>
            <person name="Shiraishi Y."/>
            <person name="Tsukahara M."/>
            <person name="Gomi K."/>
        </authorList>
    </citation>
    <scope>NUCLEOTIDE SEQUENCE [LARGE SCALE GENOMIC DNA]</scope>
    <source>
        <strain evidence="10 11">RIB 2604</strain>
    </source>
</reference>
<dbReference type="GO" id="GO:0045910">
    <property type="term" value="P:negative regulation of DNA recombination"/>
    <property type="evidence" value="ECO:0007669"/>
    <property type="project" value="TreeGrafter"/>
</dbReference>
<protein>
    <recommendedName>
        <fullName evidence="3">Histone H1</fullName>
    </recommendedName>
</protein>
<dbReference type="InterPro" id="IPR036388">
    <property type="entry name" value="WH-like_DNA-bd_sf"/>
</dbReference>
<dbReference type="Pfam" id="PF00538">
    <property type="entry name" value="Linker_histone"/>
    <property type="match status" value="1"/>
</dbReference>
<dbReference type="GO" id="GO:0031492">
    <property type="term" value="F:nucleosomal DNA binding"/>
    <property type="evidence" value="ECO:0007669"/>
    <property type="project" value="TreeGrafter"/>
</dbReference>
<evidence type="ECO:0000256" key="6">
    <source>
        <dbReference type="ARBA" id="ARBA00023242"/>
    </source>
</evidence>
<name>A0A146FQW4_ASPKA</name>
<dbReference type="SUPFAM" id="SSF46785">
    <property type="entry name" value="Winged helix' DNA-binding domain"/>
    <property type="match status" value="1"/>
</dbReference>
<proteinExistence type="inferred from homology"/>
<dbReference type="GO" id="GO:0030261">
    <property type="term" value="P:chromosome condensation"/>
    <property type="evidence" value="ECO:0007669"/>
    <property type="project" value="TreeGrafter"/>
</dbReference>
<comment type="subcellular location">
    <subcellularLocation>
        <location evidence="2">Chromosome</location>
    </subcellularLocation>
    <subcellularLocation>
        <location evidence="1 7">Nucleus</location>
    </subcellularLocation>
</comment>
<dbReference type="PANTHER" id="PTHR11467:SF36">
    <property type="entry name" value="HISTONE 24-RELATED"/>
    <property type="match status" value="1"/>
</dbReference>
<dbReference type="InterPro" id="IPR005818">
    <property type="entry name" value="Histone_H1/H5_H15"/>
</dbReference>
<evidence type="ECO:0000259" key="9">
    <source>
        <dbReference type="PROSITE" id="PS51504"/>
    </source>
</evidence>